<accession>W7INZ9</accession>
<evidence type="ECO:0000313" key="1">
    <source>
        <dbReference type="EMBL" id="EWC58286.1"/>
    </source>
</evidence>
<name>W7INZ9_9PSEU</name>
<dbReference type="SUPFAM" id="SSF53850">
    <property type="entry name" value="Periplasmic binding protein-like II"/>
    <property type="match status" value="1"/>
</dbReference>
<dbReference type="Gene3D" id="3.40.190.10">
    <property type="entry name" value="Periplasmic binding protein-like II"/>
    <property type="match status" value="2"/>
</dbReference>
<protein>
    <submittedName>
        <fullName evidence="1">TRAP transporter solute receptor, TAXI family</fullName>
    </submittedName>
</protein>
<dbReference type="Proteomes" id="UP000019277">
    <property type="component" value="Unassembled WGS sequence"/>
</dbReference>
<dbReference type="eggNOG" id="COG2358">
    <property type="taxonomic scope" value="Bacteria"/>
</dbReference>
<dbReference type="NCBIfam" id="TIGR02122">
    <property type="entry name" value="TRAP_TAXI"/>
    <property type="match status" value="1"/>
</dbReference>
<dbReference type="Pfam" id="PF16868">
    <property type="entry name" value="NMT1_3"/>
    <property type="match status" value="1"/>
</dbReference>
<comment type="caution">
    <text evidence="1">The sequence shown here is derived from an EMBL/GenBank/DDBJ whole genome shotgun (WGS) entry which is preliminary data.</text>
</comment>
<keyword evidence="2" id="KW-1185">Reference proteome</keyword>
<dbReference type="EMBL" id="AYXG01000244">
    <property type="protein sequence ID" value="EWC58286.1"/>
    <property type="molecule type" value="Genomic_DNA"/>
</dbReference>
<dbReference type="AlphaFoldDB" id="W7INZ9"/>
<proteinExistence type="predicted"/>
<reference evidence="1 2" key="1">
    <citation type="journal article" date="2014" name="Genome Announc.">
        <title>Draft Genome Sequence of the Antitrypanosomally Active Sponge-Associated Bacterium Actinokineospora sp. Strain EG49.</title>
        <authorList>
            <person name="Harjes J."/>
            <person name="Ryu T."/>
            <person name="Abdelmohsen U.R."/>
            <person name="Moitinho-Silva L."/>
            <person name="Horn H."/>
            <person name="Ravasi T."/>
            <person name="Hentschel U."/>
        </authorList>
    </citation>
    <scope>NUCLEOTIDE SEQUENCE [LARGE SCALE GENOMIC DNA]</scope>
    <source>
        <strain evidence="1 2">EG49</strain>
    </source>
</reference>
<dbReference type="PANTHER" id="PTHR42941">
    <property type="entry name" value="SLL1037 PROTEIN"/>
    <property type="match status" value="1"/>
</dbReference>
<dbReference type="PATRIC" id="fig|909613.9.peg.6423"/>
<sequence length="331" mass="34947">MRALISVSEGTRTPVGRFWHHRRMARTPRLTRLGALVLALLAAAGLTAGCDTTFPGTSLRIATGVPTGVYSKLGGALATAWEGQLDLAPSDVKFTNGSGENVQLLLDGEVDVAFSAADVATEPRVGEHGVLALARIYDDYLHVVVRSDGPIHSLGELAGKRVSVGTRDSGTSVIAKRVLKVTGLPTQITEYNLDESMARLQRGEVDAFFWSGGLPTGGITAAGDSVRLVDLAEELPAIREQFPIYNASSVPAAVYGSETAVTTLAVPNFLLVSDLMSDDVAEALVSGMFAARGELVRANRAAQAIDVLPGIETDPVPLHPGAVRYYREADI</sequence>
<keyword evidence="1" id="KW-0675">Receptor</keyword>
<gene>
    <name evidence="1" type="ORF">UO65_6428</name>
</gene>
<dbReference type="InterPro" id="IPR011852">
    <property type="entry name" value="TRAP_TAXI"/>
</dbReference>
<organism evidence="1 2">
    <name type="scientific">Actinokineospora spheciospongiae</name>
    <dbReference type="NCBI Taxonomy" id="909613"/>
    <lineage>
        <taxon>Bacteria</taxon>
        <taxon>Bacillati</taxon>
        <taxon>Actinomycetota</taxon>
        <taxon>Actinomycetes</taxon>
        <taxon>Pseudonocardiales</taxon>
        <taxon>Pseudonocardiaceae</taxon>
        <taxon>Actinokineospora</taxon>
    </lineage>
</organism>
<evidence type="ECO:0000313" key="2">
    <source>
        <dbReference type="Proteomes" id="UP000019277"/>
    </source>
</evidence>
<dbReference type="PANTHER" id="PTHR42941:SF1">
    <property type="entry name" value="SLL1037 PROTEIN"/>
    <property type="match status" value="1"/>
</dbReference>
<dbReference type="STRING" id="909613.UO65_6428"/>